<accession>A0A8J8NJZ0</accession>
<organism evidence="2 3">
    <name type="scientific">Halteria grandinella</name>
    <dbReference type="NCBI Taxonomy" id="5974"/>
    <lineage>
        <taxon>Eukaryota</taxon>
        <taxon>Sar</taxon>
        <taxon>Alveolata</taxon>
        <taxon>Ciliophora</taxon>
        <taxon>Intramacronucleata</taxon>
        <taxon>Spirotrichea</taxon>
        <taxon>Stichotrichia</taxon>
        <taxon>Sporadotrichida</taxon>
        <taxon>Halteriidae</taxon>
        <taxon>Halteria</taxon>
    </lineage>
</organism>
<reference evidence="2" key="1">
    <citation type="submission" date="2019-06" db="EMBL/GenBank/DDBJ databases">
        <authorList>
            <person name="Zheng W."/>
        </authorList>
    </citation>
    <scope>NUCLEOTIDE SEQUENCE</scope>
    <source>
        <strain evidence="2">QDHG01</strain>
    </source>
</reference>
<gene>
    <name evidence="2" type="ORF">FGO68_gene887</name>
</gene>
<evidence type="ECO:0000313" key="3">
    <source>
        <dbReference type="Proteomes" id="UP000785679"/>
    </source>
</evidence>
<keyword evidence="3" id="KW-1185">Reference proteome</keyword>
<evidence type="ECO:0000313" key="2">
    <source>
        <dbReference type="EMBL" id="TNV76636.1"/>
    </source>
</evidence>
<dbReference type="Proteomes" id="UP000785679">
    <property type="component" value="Unassembled WGS sequence"/>
</dbReference>
<proteinExistence type="predicted"/>
<comment type="caution">
    <text evidence="2">The sequence shown here is derived from an EMBL/GenBank/DDBJ whole genome shotgun (WGS) entry which is preliminary data.</text>
</comment>
<dbReference type="EMBL" id="RRYP01013216">
    <property type="protein sequence ID" value="TNV76636.1"/>
    <property type="molecule type" value="Genomic_DNA"/>
</dbReference>
<name>A0A8J8NJZ0_HALGN</name>
<feature type="region of interest" description="Disordered" evidence="1">
    <location>
        <begin position="165"/>
        <end position="204"/>
    </location>
</feature>
<feature type="compositionally biased region" description="Low complexity" evidence="1">
    <location>
        <begin position="171"/>
        <end position="184"/>
    </location>
</feature>
<feature type="compositionally biased region" description="Low complexity" evidence="1">
    <location>
        <begin position="191"/>
        <end position="204"/>
    </location>
</feature>
<protein>
    <submittedName>
        <fullName evidence="2">Uncharacterized protein</fullName>
    </submittedName>
</protein>
<dbReference type="AlphaFoldDB" id="A0A8J8NJZ0"/>
<sequence length="260" mass="29494">MYDKVFTIFVEFNYRTTPAKHNSIKTELGKYFLQAHPTTQYFPYYRRFGLLPNTHALVTPTPTARQLEAVLNSLNFRVIYKDCFVIQQISIYDLQQTHKLVRETFKTLKVSRREQPRYRIRLAGAPAYFKNYHTPPSHAGIRYSDGTWEGRSLENILNRYYGKRRETRPASSPQKQGPSPSPQQATLARASPPSLNNSLVNTNNLPQATGAPTYATFASLGQCVAGQNPTSNSFVFGNTTTTTNRLTQNTLTQQTGQAQF</sequence>
<evidence type="ECO:0000256" key="1">
    <source>
        <dbReference type="SAM" id="MobiDB-lite"/>
    </source>
</evidence>